<dbReference type="PROSITE" id="PS01229">
    <property type="entry name" value="COF_2"/>
    <property type="match status" value="1"/>
</dbReference>
<dbReference type="NCBIfam" id="TIGR00099">
    <property type="entry name" value="Cof-subfamily"/>
    <property type="match status" value="1"/>
</dbReference>
<dbReference type="PANTHER" id="PTHR47267:SF4">
    <property type="entry name" value="PYRIDOXAL PHOSPHATE PHOSPHATASE YIGL"/>
    <property type="match status" value="1"/>
</dbReference>
<comment type="caution">
    <text evidence="6">The sequence shown here is derived from an EMBL/GenBank/DDBJ whole genome shotgun (WGS) entry which is preliminary data.</text>
</comment>
<dbReference type="InterPro" id="IPR036412">
    <property type="entry name" value="HAD-like_sf"/>
</dbReference>
<dbReference type="Pfam" id="PF08282">
    <property type="entry name" value="Hydrolase_3"/>
    <property type="match status" value="1"/>
</dbReference>
<dbReference type="EMBL" id="JAUEDK010000002">
    <property type="protein sequence ID" value="MDN0073636.1"/>
    <property type="molecule type" value="Genomic_DNA"/>
</dbReference>
<reference evidence="6" key="1">
    <citation type="submission" date="2023-06" db="EMBL/GenBank/DDBJ databases">
        <authorList>
            <person name="Zhang S."/>
        </authorList>
    </citation>
    <scope>NUCLEOTIDE SEQUENCE</scope>
    <source>
        <strain evidence="6">SG2303</strain>
    </source>
</reference>
<comment type="similarity">
    <text evidence="5">Belongs to the HAD-like hydrolase superfamily. Cof family.</text>
</comment>
<evidence type="ECO:0000313" key="7">
    <source>
        <dbReference type="Proteomes" id="UP001168540"/>
    </source>
</evidence>
<dbReference type="RefSeq" id="WP_289828165.1">
    <property type="nucleotide sequence ID" value="NZ_JAUEDK010000002.1"/>
</dbReference>
<dbReference type="Gene3D" id="3.40.50.1000">
    <property type="entry name" value="HAD superfamily/HAD-like"/>
    <property type="match status" value="1"/>
</dbReference>
<sequence>MYAAIASDLDGTLLDTRHSINPFTADTLRAAAERNIHLIIATGRHQLDVYRLTAGLDLPFHLITSNGARVHAHDGTLLYAADVPAPLVRSLIQPEFAQGTLLSLYLDSGALRCINQGYDHPRRVAELGEVDEHLSRHHGEGVAKIMYTAPPARLTEIEHAIAERFAGQVSLTYSQPDYLEVMALGVSKGQALRRLAEALGIALEDCAAFGDGLNDYEMLQAVGHPYRMANASPRLTALLPDTAEAGYHGDAGVAWQVRQALGLTEPPPARHLSAE</sequence>
<keyword evidence="3 6" id="KW-0378">Hydrolase</keyword>
<dbReference type="InterPro" id="IPR000150">
    <property type="entry name" value="Cof"/>
</dbReference>
<dbReference type="NCBIfam" id="TIGR01484">
    <property type="entry name" value="HAD-SF-IIB"/>
    <property type="match status" value="2"/>
</dbReference>
<evidence type="ECO:0000256" key="1">
    <source>
        <dbReference type="ARBA" id="ARBA00001946"/>
    </source>
</evidence>
<dbReference type="InterPro" id="IPR006379">
    <property type="entry name" value="HAD-SF_hydro_IIB"/>
</dbReference>
<proteinExistence type="inferred from homology"/>
<comment type="cofactor">
    <cofactor evidence="1">
        <name>Mg(2+)</name>
        <dbReference type="ChEBI" id="CHEBI:18420"/>
    </cofactor>
</comment>
<protein>
    <submittedName>
        <fullName evidence="6">HAD family hydrolase</fullName>
        <ecNumber evidence="6">3.-.-.-</ecNumber>
    </submittedName>
</protein>
<dbReference type="SUPFAM" id="SSF56784">
    <property type="entry name" value="HAD-like"/>
    <property type="match status" value="1"/>
</dbReference>
<dbReference type="Proteomes" id="UP001168540">
    <property type="component" value="Unassembled WGS sequence"/>
</dbReference>
<dbReference type="SFLD" id="SFLDG01140">
    <property type="entry name" value="C2.B:_Phosphomannomutase_and_P"/>
    <property type="match status" value="1"/>
</dbReference>
<dbReference type="GO" id="GO:0016787">
    <property type="term" value="F:hydrolase activity"/>
    <property type="evidence" value="ECO:0007669"/>
    <property type="project" value="UniProtKB-KW"/>
</dbReference>
<organism evidence="6 7">
    <name type="scientific">Crenobacter oryzisoli</name>
    <dbReference type="NCBI Taxonomy" id="3056844"/>
    <lineage>
        <taxon>Bacteria</taxon>
        <taxon>Pseudomonadati</taxon>
        <taxon>Pseudomonadota</taxon>
        <taxon>Betaproteobacteria</taxon>
        <taxon>Neisseriales</taxon>
        <taxon>Neisseriaceae</taxon>
        <taxon>Crenobacter</taxon>
    </lineage>
</organism>
<dbReference type="SFLD" id="SFLDS00003">
    <property type="entry name" value="Haloacid_Dehalogenase"/>
    <property type="match status" value="1"/>
</dbReference>
<keyword evidence="2" id="KW-0479">Metal-binding</keyword>
<keyword evidence="7" id="KW-1185">Reference proteome</keyword>
<dbReference type="CDD" id="cd07516">
    <property type="entry name" value="HAD_Pase"/>
    <property type="match status" value="1"/>
</dbReference>
<evidence type="ECO:0000256" key="2">
    <source>
        <dbReference type="ARBA" id="ARBA00022723"/>
    </source>
</evidence>
<evidence type="ECO:0000313" key="6">
    <source>
        <dbReference type="EMBL" id="MDN0073636.1"/>
    </source>
</evidence>
<accession>A0ABT7XIM8</accession>
<evidence type="ECO:0000256" key="4">
    <source>
        <dbReference type="ARBA" id="ARBA00022842"/>
    </source>
</evidence>
<dbReference type="PANTHER" id="PTHR47267">
    <property type="match status" value="1"/>
</dbReference>
<dbReference type="EC" id="3.-.-.-" evidence="6"/>
<dbReference type="InterPro" id="IPR023214">
    <property type="entry name" value="HAD_sf"/>
</dbReference>
<gene>
    <name evidence="6" type="ORF">QU481_01845</name>
</gene>
<evidence type="ECO:0000256" key="3">
    <source>
        <dbReference type="ARBA" id="ARBA00022801"/>
    </source>
</evidence>
<dbReference type="Gene3D" id="3.30.1240.10">
    <property type="match status" value="1"/>
</dbReference>
<evidence type="ECO:0000256" key="5">
    <source>
        <dbReference type="ARBA" id="ARBA00034778"/>
    </source>
</evidence>
<name>A0ABT7XIM8_9NEIS</name>
<keyword evidence="4" id="KW-0460">Magnesium</keyword>